<dbReference type="OrthoDB" id="550575at2759"/>
<dbReference type="PANTHER" id="PTHR13318">
    <property type="entry name" value="PARTNER OF PAIRED, ISOFORM B-RELATED"/>
    <property type="match status" value="1"/>
</dbReference>
<organism evidence="2 3">
    <name type="scientific">Genlisea aurea</name>
    <dbReference type="NCBI Taxonomy" id="192259"/>
    <lineage>
        <taxon>Eukaryota</taxon>
        <taxon>Viridiplantae</taxon>
        <taxon>Streptophyta</taxon>
        <taxon>Embryophyta</taxon>
        <taxon>Tracheophyta</taxon>
        <taxon>Spermatophyta</taxon>
        <taxon>Magnoliopsida</taxon>
        <taxon>eudicotyledons</taxon>
        <taxon>Gunneridae</taxon>
        <taxon>Pentapetalae</taxon>
        <taxon>asterids</taxon>
        <taxon>lamiids</taxon>
        <taxon>Lamiales</taxon>
        <taxon>Lentibulariaceae</taxon>
        <taxon>Genlisea</taxon>
    </lineage>
</organism>
<name>S8CT52_9LAMI</name>
<evidence type="ECO:0000313" key="2">
    <source>
        <dbReference type="EMBL" id="EPS70439.1"/>
    </source>
</evidence>
<dbReference type="PANTHER" id="PTHR13318:SF124">
    <property type="entry name" value="F-BOX DOMAIN-CONTAINING PROTEIN"/>
    <property type="match status" value="1"/>
</dbReference>
<dbReference type="EMBL" id="AUSU01001675">
    <property type="protein sequence ID" value="EPS70439.1"/>
    <property type="molecule type" value="Genomic_DNA"/>
</dbReference>
<protein>
    <submittedName>
        <fullName evidence="2">Uncharacterized protein</fullName>
    </submittedName>
</protein>
<comment type="caution">
    <text evidence="2">The sequence shown here is derived from an EMBL/GenBank/DDBJ whole genome shotgun (WGS) entry which is preliminary data.</text>
</comment>
<evidence type="ECO:0000313" key="3">
    <source>
        <dbReference type="Proteomes" id="UP000015453"/>
    </source>
</evidence>
<accession>S8CT52</accession>
<dbReference type="AlphaFoldDB" id="S8CT52"/>
<proteinExistence type="predicted"/>
<dbReference type="SUPFAM" id="SSF52047">
    <property type="entry name" value="RNI-like"/>
    <property type="match status" value="2"/>
</dbReference>
<keyword evidence="3" id="KW-1185">Reference proteome</keyword>
<dbReference type="GO" id="GO:0019005">
    <property type="term" value="C:SCF ubiquitin ligase complex"/>
    <property type="evidence" value="ECO:0007669"/>
    <property type="project" value="TreeGrafter"/>
</dbReference>
<evidence type="ECO:0000256" key="1">
    <source>
        <dbReference type="SAM" id="MobiDB-lite"/>
    </source>
</evidence>
<dbReference type="SUPFAM" id="SSF81383">
    <property type="entry name" value="F-box domain"/>
    <property type="match status" value="1"/>
</dbReference>
<gene>
    <name evidence="2" type="ORF">M569_04320</name>
</gene>
<reference evidence="2 3" key="1">
    <citation type="journal article" date="2013" name="BMC Genomics">
        <title>The miniature genome of a carnivorous plant Genlisea aurea contains a low number of genes and short non-coding sequences.</title>
        <authorList>
            <person name="Leushkin E.V."/>
            <person name="Sutormin R.A."/>
            <person name="Nabieva E.R."/>
            <person name="Penin A.A."/>
            <person name="Kondrashov A.S."/>
            <person name="Logacheva M.D."/>
        </authorList>
    </citation>
    <scope>NUCLEOTIDE SEQUENCE [LARGE SCALE GENOMIC DNA]</scope>
</reference>
<dbReference type="InterPro" id="IPR036047">
    <property type="entry name" value="F-box-like_dom_sf"/>
</dbReference>
<feature type="region of interest" description="Disordered" evidence="1">
    <location>
        <begin position="1"/>
        <end position="22"/>
    </location>
</feature>
<dbReference type="InterPro" id="IPR032675">
    <property type="entry name" value="LRR_dom_sf"/>
</dbReference>
<dbReference type="Gene3D" id="3.80.10.10">
    <property type="entry name" value="Ribonuclease Inhibitor"/>
    <property type="match status" value="1"/>
</dbReference>
<dbReference type="GO" id="GO:0031146">
    <property type="term" value="P:SCF-dependent proteasomal ubiquitin-dependent protein catabolic process"/>
    <property type="evidence" value="ECO:0007669"/>
    <property type="project" value="TreeGrafter"/>
</dbReference>
<dbReference type="Proteomes" id="UP000015453">
    <property type="component" value="Unassembled WGS sequence"/>
</dbReference>
<sequence>MERKCRRTVASSSSPDAEKENRNSNWLWRRNKALTHVISTVRRRSLNHNHREPTRIPLVVATAPKHVPEVSHSNDDRISLLSDEILLKILSNLPKSQTNANSLVSKRWLNLQGGLVRSLKLLEWEFLVSGRLFIRFPNLVHVDLANVCVASSPKNSGVSCTHRNVSFDVSSNVEQKYWFLDDDTLVLNTDEVDKGLRILAGCYPNLRKLLVTNASEMGLLGLAEVCPTLQELELLMCNDRVLRGIAACENLQILRLNGIMEGLFNSLVSDVGLTILAQGCKRLVKLELNGCRGSYEGIKAIGQCCPMLEELTLCNHKMEDGWLPALPYCENLKALRFLSCKKIDGNDEFFEHLSSCSAVERLYFEKCQLRDKRSLAALFLVCFNVRRLFLKNCWGLTDEIFSTSRALRRLKFLSVEGCSVLTTRGLESVIVSWKELQSMKIISCNKIKDCEVSPALSRAFSALKDLKWKPDSKSVVSSHLHGSSMGKRGGKFFRKSLVMTGNLTRTSEFLESLNQIHKGGAAAD</sequence>